<protein>
    <submittedName>
        <fullName evidence="2">Uncharacterized protein</fullName>
    </submittedName>
</protein>
<gene>
    <name evidence="2" type="ORF">BHL83_03265</name>
</gene>
<feature type="region of interest" description="Disordered" evidence="1">
    <location>
        <begin position="1"/>
        <end position="31"/>
    </location>
</feature>
<dbReference type="AlphaFoldDB" id="A0A1Y2V3D9"/>
<comment type="caution">
    <text evidence="2">The sequence shown here is derived from an EMBL/GenBank/DDBJ whole genome shotgun (WGS) entry which is preliminary data.</text>
</comment>
<feature type="compositionally biased region" description="Basic and acidic residues" evidence="1">
    <location>
        <begin position="17"/>
        <end position="31"/>
    </location>
</feature>
<dbReference type="Pfam" id="PF17363">
    <property type="entry name" value="DUF5388"/>
    <property type="match status" value="1"/>
</dbReference>
<dbReference type="EMBL" id="MIMV01000044">
    <property type="protein sequence ID" value="OTA92022.1"/>
    <property type="molecule type" value="Genomic_DNA"/>
</dbReference>
<feature type="compositionally biased region" description="Polar residues" evidence="1">
    <location>
        <begin position="7"/>
        <end position="16"/>
    </location>
</feature>
<proteinExistence type="predicted"/>
<accession>A0A1Y2V3D9</accession>
<dbReference type="InterPro" id="IPR035528">
    <property type="entry name" value="DUF5388"/>
</dbReference>
<name>A0A1Y2V3D9_LIMRT</name>
<organism evidence="2 3">
    <name type="scientific">Limosilactobacillus reuteri</name>
    <name type="common">Lactobacillus reuteri</name>
    <dbReference type="NCBI Taxonomy" id="1598"/>
    <lineage>
        <taxon>Bacteria</taxon>
        <taxon>Bacillati</taxon>
        <taxon>Bacillota</taxon>
        <taxon>Bacilli</taxon>
        <taxon>Lactobacillales</taxon>
        <taxon>Lactobacillaceae</taxon>
        <taxon>Limosilactobacillus</taxon>
    </lineage>
</organism>
<evidence type="ECO:0000313" key="2">
    <source>
        <dbReference type="EMBL" id="OTA92022.1"/>
    </source>
</evidence>
<reference evidence="2 3" key="1">
    <citation type="submission" date="2016-09" db="EMBL/GenBank/DDBJ databases">
        <title>Lactobacillus reuteri KLR3006, genome sequencing and assembly.</title>
        <authorList>
            <person name="Lee J.-Y."/>
            <person name="Kim E.B."/>
            <person name="Choi Y.-J."/>
        </authorList>
    </citation>
    <scope>NUCLEOTIDE SEQUENCE [LARGE SCALE GENOMIC DNA]</scope>
    <source>
        <strain evidence="2 3">KLR3006</strain>
    </source>
</reference>
<dbReference type="RefSeq" id="WP_086118168.1">
    <property type="nucleotide sequence ID" value="NZ_JAQTLA010000002.1"/>
</dbReference>
<sequence>MAISKPANPSKNSLKNSEVDAKASFKETTKKEDILTDNKEVSFPVNIRVDNHIRNKVSALINLGVAKNAKAVVEHMIESEIAELNESEKTRFDRMYNILEQKDYMSKSLK</sequence>
<evidence type="ECO:0000313" key="3">
    <source>
        <dbReference type="Proteomes" id="UP000194219"/>
    </source>
</evidence>
<evidence type="ECO:0000256" key="1">
    <source>
        <dbReference type="SAM" id="MobiDB-lite"/>
    </source>
</evidence>
<dbReference type="Proteomes" id="UP000194219">
    <property type="component" value="Unassembled WGS sequence"/>
</dbReference>